<dbReference type="Gene3D" id="1.10.246.220">
    <property type="match status" value="1"/>
</dbReference>
<dbReference type="InterPro" id="IPR031105">
    <property type="entry name" value="TRP_plant"/>
</dbReference>
<comment type="caution">
    <text evidence="8">The sequence shown here is derived from an EMBL/GenBank/DDBJ whole genome shotgun (WGS) entry which is preliminary data.</text>
</comment>
<evidence type="ECO:0000256" key="4">
    <source>
        <dbReference type="SAM" id="MobiDB-lite"/>
    </source>
</evidence>
<dbReference type="PROSITE" id="PS50053">
    <property type="entry name" value="UBIQUITIN_2"/>
    <property type="match status" value="1"/>
</dbReference>
<dbReference type="AlphaFoldDB" id="A0AAW1M898"/>
<organism evidence="8 9">
    <name type="scientific">Saponaria officinalis</name>
    <name type="common">Common soapwort</name>
    <name type="synonym">Lychnis saponaria</name>
    <dbReference type="NCBI Taxonomy" id="3572"/>
    <lineage>
        <taxon>Eukaryota</taxon>
        <taxon>Viridiplantae</taxon>
        <taxon>Streptophyta</taxon>
        <taxon>Embryophyta</taxon>
        <taxon>Tracheophyta</taxon>
        <taxon>Spermatophyta</taxon>
        <taxon>Magnoliopsida</taxon>
        <taxon>eudicotyledons</taxon>
        <taxon>Gunneridae</taxon>
        <taxon>Pentapetalae</taxon>
        <taxon>Caryophyllales</taxon>
        <taxon>Caryophyllaceae</taxon>
        <taxon>Caryophylleae</taxon>
        <taxon>Saponaria</taxon>
    </lineage>
</organism>
<dbReference type="InterPro" id="IPR009057">
    <property type="entry name" value="Homeodomain-like_sf"/>
</dbReference>
<dbReference type="Pfam" id="PF00249">
    <property type="entry name" value="Myb_DNA-binding"/>
    <property type="match status" value="1"/>
</dbReference>
<dbReference type="GO" id="GO:0005634">
    <property type="term" value="C:nucleus"/>
    <property type="evidence" value="ECO:0007669"/>
    <property type="project" value="UniProtKB-SubCell"/>
</dbReference>
<proteinExistence type="predicted"/>
<sequence length="659" mass="73040">MVFVKRMLNNGFNGTRSSVVPRAPRSIRKRSLCEKKVEGSQLCAFELLATVAGKLLEESECSSTSSSVAVGFDKCGIGKDSMKEPQNVDIPLRGVHDEQGSSEGSVDFSGNQKGLCKEKHEAVNGDYVSPLVSSTSSEKVHSDSKLETENNRVDIVELSSKIIRDFPLSGEFGDTIIENVLREKLDVINGALGEPSITNKTPASTNTEEIVELPLCWDSVSPNNSFPEHVNDVKIASKSYDEILFRCSQPNNTRKTSRPPTRYGDRRLRKLLSSNYWKTAPKLKDYEPTNAGGTVKRNYHNKRPCYEFDGSSQRKTPFKKRRLFDRSSIVNNDGGISCESISNSPEKSRDDNNNTIAGNEKLSSAFRSQNSCNSGNTHVRLSIKSFEVPELFVEVPETTTVDSLKRIVLEAVTSILGGGLRVGMILHGKKIRDDNRTLLQAGISQNDDMDTVGFMLEPNSPTQPSTALSLKKSPATLLCDSPKFANRSQINLQKDIFLLDSPDKPSVIDSKSPTESSRDSIPSAVVELPEKNEPDSKALALAVLPVHQRPKRSELGQRRIRRPFSVSEVEALVDAVEKLGTGRWRDIKLCSFDNAMHRTYVDLKDKWKTLVHTASISPQQRRGEPVPQQLLDRVLAAQAYWSDHQTKPIVPKLTDDSIA</sequence>
<dbReference type="SUPFAM" id="SSF46689">
    <property type="entry name" value="Homeodomain-like"/>
    <property type="match status" value="1"/>
</dbReference>
<gene>
    <name evidence="8" type="ORF">RND81_03G173500</name>
</gene>
<evidence type="ECO:0000313" key="8">
    <source>
        <dbReference type="EMBL" id="KAK9742444.1"/>
    </source>
</evidence>
<evidence type="ECO:0000256" key="3">
    <source>
        <dbReference type="ARBA" id="ARBA00023242"/>
    </source>
</evidence>
<dbReference type="InterPro" id="IPR017930">
    <property type="entry name" value="Myb_dom"/>
</dbReference>
<feature type="domain" description="HTH myb-type" evidence="7">
    <location>
        <begin position="556"/>
        <end position="615"/>
    </location>
</feature>
<protein>
    <submittedName>
        <fullName evidence="8">Uncharacterized protein</fullName>
    </submittedName>
</protein>
<evidence type="ECO:0000256" key="2">
    <source>
        <dbReference type="ARBA" id="ARBA00023125"/>
    </source>
</evidence>
<dbReference type="SUPFAM" id="SSF54236">
    <property type="entry name" value="Ubiquitin-like"/>
    <property type="match status" value="1"/>
</dbReference>
<feature type="region of interest" description="Disordered" evidence="4">
    <location>
        <begin position="285"/>
        <end position="313"/>
    </location>
</feature>
<keyword evidence="2" id="KW-0238">DNA-binding</keyword>
<dbReference type="PANTHER" id="PTHR21717:SF70">
    <property type="entry name" value="TELOMERE REPEAT-BINDING PROTEIN 2-RELATED"/>
    <property type="match status" value="1"/>
</dbReference>
<evidence type="ECO:0000259" key="5">
    <source>
        <dbReference type="PROSITE" id="PS50053"/>
    </source>
</evidence>
<dbReference type="CDD" id="cd11660">
    <property type="entry name" value="SANT_TRF"/>
    <property type="match status" value="1"/>
</dbReference>
<dbReference type="PANTHER" id="PTHR21717">
    <property type="entry name" value="TELOMERIC REPEAT BINDING PROTEIN"/>
    <property type="match status" value="1"/>
</dbReference>
<dbReference type="InterPro" id="IPR000626">
    <property type="entry name" value="Ubiquitin-like_dom"/>
</dbReference>
<dbReference type="Pfam" id="PF23603">
    <property type="entry name" value="Ubiquitin_TPR1"/>
    <property type="match status" value="1"/>
</dbReference>
<accession>A0AAW1M898</accession>
<keyword evidence="3" id="KW-0539">Nucleus</keyword>
<keyword evidence="9" id="KW-1185">Reference proteome</keyword>
<name>A0AAW1M898_SAPOF</name>
<dbReference type="EMBL" id="JBDFQZ010000003">
    <property type="protein sequence ID" value="KAK9742444.1"/>
    <property type="molecule type" value="Genomic_DNA"/>
</dbReference>
<dbReference type="InterPro" id="IPR057625">
    <property type="entry name" value="TPR1-6-like_ubiquitin"/>
</dbReference>
<evidence type="ECO:0000313" key="9">
    <source>
        <dbReference type="Proteomes" id="UP001443914"/>
    </source>
</evidence>
<comment type="subcellular location">
    <subcellularLocation>
        <location evidence="1">Nucleus</location>
    </subcellularLocation>
</comment>
<evidence type="ECO:0000259" key="7">
    <source>
        <dbReference type="PROSITE" id="PS51294"/>
    </source>
</evidence>
<dbReference type="InterPro" id="IPR001005">
    <property type="entry name" value="SANT/Myb"/>
</dbReference>
<evidence type="ECO:0000259" key="6">
    <source>
        <dbReference type="PROSITE" id="PS50090"/>
    </source>
</evidence>
<evidence type="ECO:0000256" key="1">
    <source>
        <dbReference type="ARBA" id="ARBA00004123"/>
    </source>
</evidence>
<feature type="domain" description="Myb-like" evidence="6">
    <location>
        <begin position="556"/>
        <end position="611"/>
    </location>
</feature>
<feature type="domain" description="Ubiquitin-like" evidence="5">
    <location>
        <begin position="379"/>
        <end position="452"/>
    </location>
</feature>
<dbReference type="InterPro" id="IPR029071">
    <property type="entry name" value="Ubiquitin-like_domsf"/>
</dbReference>
<dbReference type="PROSITE" id="PS51294">
    <property type="entry name" value="HTH_MYB"/>
    <property type="match status" value="1"/>
</dbReference>
<reference evidence="8" key="1">
    <citation type="submission" date="2024-03" db="EMBL/GenBank/DDBJ databases">
        <title>WGS assembly of Saponaria officinalis var. Norfolk2.</title>
        <authorList>
            <person name="Jenkins J."/>
            <person name="Shu S."/>
            <person name="Grimwood J."/>
            <person name="Barry K."/>
            <person name="Goodstein D."/>
            <person name="Schmutz J."/>
            <person name="Leebens-Mack J."/>
            <person name="Osbourn A."/>
        </authorList>
    </citation>
    <scope>NUCLEOTIDE SEQUENCE [LARGE SCALE GENOMIC DNA]</scope>
    <source>
        <strain evidence="8">JIC</strain>
    </source>
</reference>
<dbReference type="GO" id="GO:0042162">
    <property type="term" value="F:telomeric DNA binding"/>
    <property type="evidence" value="ECO:0007669"/>
    <property type="project" value="UniProtKB-ARBA"/>
</dbReference>
<dbReference type="PROSITE" id="PS50090">
    <property type="entry name" value="MYB_LIKE"/>
    <property type="match status" value="1"/>
</dbReference>
<dbReference type="Proteomes" id="UP001443914">
    <property type="component" value="Unassembled WGS sequence"/>
</dbReference>
<dbReference type="SMART" id="SM00717">
    <property type="entry name" value="SANT"/>
    <property type="match status" value="1"/>
</dbReference>